<evidence type="ECO:0008006" key="4">
    <source>
        <dbReference type="Google" id="ProtNLM"/>
    </source>
</evidence>
<feature type="chain" id="PRO_5020936230" description="Lipoprotein" evidence="1">
    <location>
        <begin position="18"/>
        <end position="197"/>
    </location>
</feature>
<gene>
    <name evidence="2" type="ORF">EQG79_01555</name>
</gene>
<accession>A0A4Q2USV5</accession>
<evidence type="ECO:0000313" key="2">
    <source>
        <dbReference type="EMBL" id="RYC70865.1"/>
    </source>
</evidence>
<evidence type="ECO:0000313" key="3">
    <source>
        <dbReference type="Proteomes" id="UP000290407"/>
    </source>
</evidence>
<sequence length="197" mass="21771">MLRLILAILASSTVVSCSSPTQTTVERPKSYSAEDSTLLSQIEAAPEPPPRKIDLFNNVDDCRQKLSAVGIGALRRWRFDEGFGWIAASDFYEFGTPGIGGILNNLALYLESPAEGHIETLKLKVNIPNMSSKSTALSKYESAARKTFNLIGEPMPAGLSTALRTGKEYRKDTAHFRVENVFEDGRYDSWKLIITSH</sequence>
<dbReference type="PROSITE" id="PS51257">
    <property type="entry name" value="PROKAR_LIPOPROTEIN"/>
    <property type="match status" value="1"/>
</dbReference>
<dbReference type="EMBL" id="SBLB01000001">
    <property type="protein sequence ID" value="RYC70865.1"/>
    <property type="molecule type" value="Genomic_DNA"/>
</dbReference>
<proteinExistence type="predicted"/>
<reference evidence="2 3" key="1">
    <citation type="submission" date="2019-01" db="EMBL/GenBank/DDBJ databases">
        <title>Spirosoma flava sp. nov., a propanil-degrading bacterium isolated from herbicide-contaminated soil.</title>
        <authorList>
            <person name="Zhang L."/>
            <person name="Jiang J.-D."/>
        </authorList>
    </citation>
    <scope>NUCLEOTIDE SEQUENCE [LARGE SCALE GENOMIC DNA]</scope>
    <source>
        <strain evidence="2 3">TY50</strain>
    </source>
</reference>
<dbReference type="RefSeq" id="WP_129599380.1">
    <property type="nucleotide sequence ID" value="NZ_SBLB01000001.1"/>
</dbReference>
<keyword evidence="3" id="KW-1185">Reference proteome</keyword>
<organism evidence="2 3">
    <name type="scientific">Spirosoma sordidisoli</name>
    <dbReference type="NCBI Taxonomy" id="2502893"/>
    <lineage>
        <taxon>Bacteria</taxon>
        <taxon>Pseudomonadati</taxon>
        <taxon>Bacteroidota</taxon>
        <taxon>Cytophagia</taxon>
        <taxon>Cytophagales</taxon>
        <taxon>Cytophagaceae</taxon>
        <taxon>Spirosoma</taxon>
    </lineage>
</organism>
<protein>
    <recommendedName>
        <fullName evidence="4">Lipoprotein</fullName>
    </recommendedName>
</protein>
<comment type="caution">
    <text evidence="2">The sequence shown here is derived from an EMBL/GenBank/DDBJ whole genome shotgun (WGS) entry which is preliminary data.</text>
</comment>
<keyword evidence="1" id="KW-0732">Signal</keyword>
<evidence type="ECO:0000256" key="1">
    <source>
        <dbReference type="SAM" id="SignalP"/>
    </source>
</evidence>
<name>A0A4Q2USV5_9BACT</name>
<feature type="signal peptide" evidence="1">
    <location>
        <begin position="1"/>
        <end position="17"/>
    </location>
</feature>
<dbReference type="Proteomes" id="UP000290407">
    <property type="component" value="Unassembled WGS sequence"/>
</dbReference>
<dbReference type="AlphaFoldDB" id="A0A4Q2USV5"/>